<gene>
    <name evidence="1" type="ORF">HPB48_016079</name>
</gene>
<dbReference type="OrthoDB" id="6505652at2759"/>
<comment type="caution">
    <text evidence="1">The sequence shown here is derived from an EMBL/GenBank/DDBJ whole genome shotgun (WGS) entry which is preliminary data.</text>
</comment>
<evidence type="ECO:0000313" key="2">
    <source>
        <dbReference type="Proteomes" id="UP000821853"/>
    </source>
</evidence>
<dbReference type="EMBL" id="JABSTR010000008">
    <property type="protein sequence ID" value="KAH9377539.1"/>
    <property type="molecule type" value="Genomic_DNA"/>
</dbReference>
<sequence>MKATGMTFGKWTSNSDELMQHLEHEDRRVGEGMVVHHKSTGKVLGTTWDSPRGMFLSQISNLLAFLRVKTDVKRFIIQAASGIFDSLGFGPYTMLARLLFQKHSPREIGSDRQLPEDPPKQWNHAYPQVCVCCGICGI</sequence>
<name>A0A9J6GQ89_HAELO</name>
<evidence type="ECO:0000313" key="1">
    <source>
        <dbReference type="EMBL" id="KAH9377539.1"/>
    </source>
</evidence>
<dbReference type="AlphaFoldDB" id="A0A9J6GQ89"/>
<dbReference type="Proteomes" id="UP000821853">
    <property type="component" value="Unassembled WGS sequence"/>
</dbReference>
<accession>A0A9J6GQ89</accession>
<dbReference type="VEuPathDB" id="VectorBase:HLOH_051772"/>
<keyword evidence="2" id="KW-1185">Reference proteome</keyword>
<proteinExistence type="predicted"/>
<protein>
    <submittedName>
        <fullName evidence="1">Uncharacterized protein</fullName>
    </submittedName>
</protein>
<reference evidence="1 2" key="1">
    <citation type="journal article" date="2020" name="Cell">
        <title>Large-Scale Comparative Analyses of Tick Genomes Elucidate Their Genetic Diversity and Vector Capacities.</title>
        <authorList>
            <consortium name="Tick Genome and Microbiome Consortium (TIGMIC)"/>
            <person name="Jia N."/>
            <person name="Wang J."/>
            <person name="Shi W."/>
            <person name="Du L."/>
            <person name="Sun Y."/>
            <person name="Zhan W."/>
            <person name="Jiang J.F."/>
            <person name="Wang Q."/>
            <person name="Zhang B."/>
            <person name="Ji P."/>
            <person name="Bell-Sakyi L."/>
            <person name="Cui X.M."/>
            <person name="Yuan T.T."/>
            <person name="Jiang B.G."/>
            <person name="Yang W.F."/>
            <person name="Lam T.T."/>
            <person name="Chang Q.C."/>
            <person name="Ding S.J."/>
            <person name="Wang X.J."/>
            <person name="Zhu J.G."/>
            <person name="Ruan X.D."/>
            <person name="Zhao L."/>
            <person name="Wei J.T."/>
            <person name="Ye R.Z."/>
            <person name="Que T.C."/>
            <person name="Du C.H."/>
            <person name="Zhou Y.H."/>
            <person name="Cheng J.X."/>
            <person name="Dai P.F."/>
            <person name="Guo W.B."/>
            <person name="Han X.H."/>
            <person name="Huang E.J."/>
            <person name="Li L.F."/>
            <person name="Wei W."/>
            <person name="Gao Y.C."/>
            <person name="Liu J.Z."/>
            <person name="Shao H.Z."/>
            <person name="Wang X."/>
            <person name="Wang C.C."/>
            <person name="Yang T.C."/>
            <person name="Huo Q.B."/>
            <person name="Li W."/>
            <person name="Chen H.Y."/>
            <person name="Chen S.E."/>
            <person name="Zhou L.G."/>
            <person name="Ni X.B."/>
            <person name="Tian J.H."/>
            <person name="Sheng Y."/>
            <person name="Liu T."/>
            <person name="Pan Y.S."/>
            <person name="Xia L.Y."/>
            <person name="Li J."/>
            <person name="Zhao F."/>
            <person name="Cao W.C."/>
        </authorList>
    </citation>
    <scope>NUCLEOTIDE SEQUENCE [LARGE SCALE GENOMIC DNA]</scope>
    <source>
        <strain evidence="1">HaeL-2018</strain>
    </source>
</reference>
<organism evidence="1 2">
    <name type="scientific">Haemaphysalis longicornis</name>
    <name type="common">Bush tick</name>
    <dbReference type="NCBI Taxonomy" id="44386"/>
    <lineage>
        <taxon>Eukaryota</taxon>
        <taxon>Metazoa</taxon>
        <taxon>Ecdysozoa</taxon>
        <taxon>Arthropoda</taxon>
        <taxon>Chelicerata</taxon>
        <taxon>Arachnida</taxon>
        <taxon>Acari</taxon>
        <taxon>Parasitiformes</taxon>
        <taxon>Ixodida</taxon>
        <taxon>Ixodoidea</taxon>
        <taxon>Ixodidae</taxon>
        <taxon>Haemaphysalinae</taxon>
        <taxon>Haemaphysalis</taxon>
    </lineage>
</organism>